<proteinExistence type="predicted"/>
<evidence type="ECO:0000313" key="2">
    <source>
        <dbReference type="Proteomes" id="UP000535415"/>
    </source>
</evidence>
<evidence type="ECO:0000313" key="1">
    <source>
        <dbReference type="EMBL" id="MBB5722844.1"/>
    </source>
</evidence>
<dbReference type="EMBL" id="JACIJM010000006">
    <property type="protein sequence ID" value="MBB5722844.1"/>
    <property type="molecule type" value="Genomic_DNA"/>
</dbReference>
<protein>
    <submittedName>
        <fullName evidence="1">Uncharacterized protein</fullName>
    </submittedName>
</protein>
<dbReference type="Proteomes" id="UP000535415">
    <property type="component" value="Unassembled WGS sequence"/>
</dbReference>
<sequence length="75" mass="8149">MLDSVYKGLGGTFWGATVLSVSAQHVRRDAVNLDEPVSDASADRTLVSPHLNSQFLKNNVVDFVSARRDLTKGAF</sequence>
<gene>
    <name evidence="1" type="ORF">FHS72_002474</name>
</gene>
<comment type="caution">
    <text evidence="1">The sequence shown here is derived from an EMBL/GenBank/DDBJ whole genome shotgun (WGS) entry which is preliminary data.</text>
</comment>
<dbReference type="AlphaFoldDB" id="A0A7W9EYM0"/>
<keyword evidence="2" id="KW-1185">Reference proteome</keyword>
<organism evidence="1 2">
    <name type="scientific">Yoonia ponticola</name>
    <dbReference type="NCBI Taxonomy" id="1524255"/>
    <lineage>
        <taxon>Bacteria</taxon>
        <taxon>Pseudomonadati</taxon>
        <taxon>Pseudomonadota</taxon>
        <taxon>Alphaproteobacteria</taxon>
        <taxon>Rhodobacterales</taxon>
        <taxon>Paracoccaceae</taxon>
        <taxon>Yoonia</taxon>
    </lineage>
</organism>
<accession>A0A7W9EYM0</accession>
<reference evidence="1 2" key="1">
    <citation type="submission" date="2020-08" db="EMBL/GenBank/DDBJ databases">
        <title>Genomic Encyclopedia of Type Strains, Phase IV (KMG-IV): sequencing the most valuable type-strain genomes for metagenomic binning, comparative biology and taxonomic classification.</title>
        <authorList>
            <person name="Goeker M."/>
        </authorList>
    </citation>
    <scope>NUCLEOTIDE SEQUENCE [LARGE SCALE GENOMIC DNA]</scope>
    <source>
        <strain evidence="1 2">DSM 101064</strain>
    </source>
</reference>
<dbReference type="RefSeq" id="WP_183529484.1">
    <property type="nucleotide sequence ID" value="NZ_JACIJM010000006.1"/>
</dbReference>
<name>A0A7W9EYM0_9RHOB</name>